<comment type="caution">
    <text evidence="1">The sequence shown here is derived from an EMBL/GenBank/DDBJ whole genome shotgun (WGS) entry which is preliminary data.</text>
</comment>
<evidence type="ECO:0000313" key="2">
    <source>
        <dbReference type="Proteomes" id="UP000447434"/>
    </source>
</evidence>
<keyword evidence="2" id="KW-1185">Reference proteome</keyword>
<evidence type="ECO:0000313" key="1">
    <source>
        <dbReference type="EMBL" id="KAE9600866.1"/>
    </source>
</evidence>
<accession>A0A6A4PHE6</accession>
<sequence>MKVYYKAKSDFVRKVIPEKSLNSIWKKFIQDGSPLMIWNPYGGKLSKISESATPFPHRKGTLDICGSNYSTYL</sequence>
<organism evidence="1 2">
    <name type="scientific">Lupinus albus</name>
    <name type="common">White lupine</name>
    <name type="synonym">Lupinus termis</name>
    <dbReference type="NCBI Taxonomy" id="3870"/>
    <lineage>
        <taxon>Eukaryota</taxon>
        <taxon>Viridiplantae</taxon>
        <taxon>Streptophyta</taxon>
        <taxon>Embryophyta</taxon>
        <taxon>Tracheophyta</taxon>
        <taxon>Spermatophyta</taxon>
        <taxon>Magnoliopsida</taxon>
        <taxon>eudicotyledons</taxon>
        <taxon>Gunneridae</taxon>
        <taxon>Pentapetalae</taxon>
        <taxon>rosids</taxon>
        <taxon>fabids</taxon>
        <taxon>Fabales</taxon>
        <taxon>Fabaceae</taxon>
        <taxon>Papilionoideae</taxon>
        <taxon>50 kb inversion clade</taxon>
        <taxon>genistoids sensu lato</taxon>
        <taxon>core genistoids</taxon>
        <taxon>Genisteae</taxon>
        <taxon>Lupinus</taxon>
    </lineage>
</organism>
<dbReference type="AlphaFoldDB" id="A0A6A4PHE6"/>
<dbReference type="OrthoDB" id="1571264at2759"/>
<dbReference type="PANTHER" id="PTHR32448">
    <property type="entry name" value="OS08G0158400 PROTEIN"/>
    <property type="match status" value="1"/>
</dbReference>
<protein>
    <submittedName>
        <fullName evidence="1">Uncharacterized protein</fullName>
    </submittedName>
</protein>
<dbReference type="Gene3D" id="3.40.462.20">
    <property type="match status" value="1"/>
</dbReference>
<proteinExistence type="predicted"/>
<gene>
    <name evidence="1" type="ORF">Lalb_Chr13g0291491</name>
</gene>
<dbReference type="EMBL" id="WOCE01000013">
    <property type="protein sequence ID" value="KAE9600866.1"/>
    <property type="molecule type" value="Genomic_DNA"/>
</dbReference>
<name>A0A6A4PHE6_LUPAL</name>
<dbReference type="Proteomes" id="UP000447434">
    <property type="component" value="Chromosome 13"/>
</dbReference>
<reference evidence="2" key="1">
    <citation type="journal article" date="2020" name="Nat. Commun.">
        <title>Genome sequence of the cluster root forming white lupin.</title>
        <authorList>
            <person name="Hufnagel B."/>
            <person name="Marques A."/>
            <person name="Soriano A."/>
            <person name="Marques L."/>
            <person name="Divol F."/>
            <person name="Doumas P."/>
            <person name="Sallet E."/>
            <person name="Mancinotti D."/>
            <person name="Carrere S."/>
            <person name="Marande W."/>
            <person name="Arribat S."/>
            <person name="Keller J."/>
            <person name="Huneau C."/>
            <person name="Blein T."/>
            <person name="Aime D."/>
            <person name="Laguerre M."/>
            <person name="Taylor J."/>
            <person name="Schubert V."/>
            <person name="Nelson M."/>
            <person name="Geu-Flores F."/>
            <person name="Crespi M."/>
            <person name="Gallardo-Guerrero K."/>
            <person name="Delaux P.-M."/>
            <person name="Salse J."/>
            <person name="Berges H."/>
            <person name="Guyot R."/>
            <person name="Gouzy J."/>
            <person name="Peret B."/>
        </authorList>
    </citation>
    <scope>NUCLEOTIDE SEQUENCE [LARGE SCALE GENOMIC DNA]</scope>
    <source>
        <strain evidence="2">cv. Amiga</strain>
    </source>
</reference>